<dbReference type="PANTHER" id="PTHR43196:SF2">
    <property type="entry name" value="PHOSPHOADENOSINE PHOSPHOSULFATE REDUCTASE"/>
    <property type="match status" value="1"/>
</dbReference>
<dbReference type="EMBL" id="BPQO01000020">
    <property type="protein sequence ID" value="GJD90647.1"/>
    <property type="molecule type" value="Genomic_DNA"/>
</dbReference>
<dbReference type="GO" id="GO:0003824">
    <property type="term" value="F:catalytic activity"/>
    <property type="evidence" value="ECO:0007669"/>
    <property type="project" value="InterPro"/>
</dbReference>
<proteinExistence type="predicted"/>
<name>A0AAV4ZR37_9HYPH</name>
<dbReference type="Proteomes" id="UP001055247">
    <property type="component" value="Unassembled WGS sequence"/>
</dbReference>
<sequence length="393" mass="45053">MTPENMDLSETIRSLVDRGALFVCCHSAGKDSQAQLVVLRSIVPDDQILVLHADLGDVEWEGTLEHARRDAGNLPFRVCKSERKTFLSMVEKRGMFPDPERRQCTSDLKRGPMEKAIRHFLKEPGNERFLERKLIVNCMGMRAEESPGRKKLAPFKFNEKNSVAGREWYDWLPIHDMKLEQVWQTIREAGRDVHWAYRRGMSRLSCAFCIMASQPDLRTAAVHNPELFNRYVELERKQGRSMLMPKKGVPQFLEEVVGMNVDEVREAMQRRDTDKAYHVRIESEDDTFYIDALDPSCAHELFHMHLGEASRESILSGAPGYLFEDGEVQAYLTKEEMVSLLAGTMSQDDVDRIEVAKGPLFTASDLRREMLPYSMPPAPSMKEAEPYHMHCAA</sequence>
<feature type="domain" description="Phosphoadenosine phosphosulphate reductase" evidence="1">
    <location>
        <begin position="24"/>
        <end position="210"/>
    </location>
</feature>
<dbReference type="Pfam" id="PF01507">
    <property type="entry name" value="PAPS_reduct"/>
    <property type="match status" value="1"/>
</dbReference>
<evidence type="ECO:0000259" key="1">
    <source>
        <dbReference type="Pfam" id="PF01507"/>
    </source>
</evidence>
<dbReference type="AlphaFoldDB" id="A0AAV4ZR37"/>
<gene>
    <name evidence="2" type="ORF">BHAOGJBA_4189</name>
</gene>
<dbReference type="InterPro" id="IPR002500">
    <property type="entry name" value="PAPS_reduct_dom"/>
</dbReference>
<dbReference type="InterPro" id="IPR014729">
    <property type="entry name" value="Rossmann-like_a/b/a_fold"/>
</dbReference>
<evidence type="ECO:0000313" key="3">
    <source>
        <dbReference type="Proteomes" id="UP001055247"/>
    </source>
</evidence>
<comment type="caution">
    <text evidence="2">The sequence shown here is derived from an EMBL/GenBank/DDBJ whole genome shotgun (WGS) entry which is preliminary data.</text>
</comment>
<dbReference type="InterPro" id="IPR050128">
    <property type="entry name" value="Sulfate_adenylyltrnsfr_sub2"/>
</dbReference>
<reference evidence="2" key="1">
    <citation type="journal article" date="2016" name="Front. Microbiol.">
        <title>Genome Sequence of the Piezophilic, Mesophilic Sulfate-Reducing Bacterium Desulfovibrio indicus J2T.</title>
        <authorList>
            <person name="Cao J."/>
            <person name="Maignien L."/>
            <person name="Shao Z."/>
            <person name="Alain K."/>
            <person name="Jebbar M."/>
        </authorList>
    </citation>
    <scope>NUCLEOTIDE SEQUENCE</scope>
    <source>
        <strain evidence="2">DSM 16372</strain>
    </source>
</reference>
<evidence type="ECO:0000313" key="2">
    <source>
        <dbReference type="EMBL" id="GJD90647.1"/>
    </source>
</evidence>
<protein>
    <recommendedName>
        <fullName evidence="1">Phosphoadenosine phosphosulphate reductase domain-containing protein</fullName>
    </recommendedName>
</protein>
<reference evidence="2" key="2">
    <citation type="submission" date="2021-08" db="EMBL/GenBank/DDBJ databases">
        <authorList>
            <person name="Tani A."/>
            <person name="Ola A."/>
            <person name="Ogura Y."/>
            <person name="Katsura K."/>
            <person name="Hayashi T."/>
        </authorList>
    </citation>
    <scope>NUCLEOTIDE SEQUENCE</scope>
    <source>
        <strain evidence="2">DSM 16372</strain>
    </source>
</reference>
<dbReference type="SUPFAM" id="SSF52402">
    <property type="entry name" value="Adenine nucleotide alpha hydrolases-like"/>
    <property type="match status" value="1"/>
</dbReference>
<dbReference type="PANTHER" id="PTHR43196">
    <property type="entry name" value="SULFATE ADENYLYLTRANSFERASE SUBUNIT 2"/>
    <property type="match status" value="1"/>
</dbReference>
<organism evidence="2 3">
    <name type="scientific">Methylobacterium hispanicum</name>
    <dbReference type="NCBI Taxonomy" id="270350"/>
    <lineage>
        <taxon>Bacteria</taxon>
        <taxon>Pseudomonadati</taxon>
        <taxon>Pseudomonadota</taxon>
        <taxon>Alphaproteobacteria</taxon>
        <taxon>Hyphomicrobiales</taxon>
        <taxon>Methylobacteriaceae</taxon>
        <taxon>Methylobacterium</taxon>
    </lineage>
</organism>
<keyword evidence="3" id="KW-1185">Reference proteome</keyword>
<dbReference type="Gene3D" id="3.40.50.620">
    <property type="entry name" value="HUPs"/>
    <property type="match status" value="1"/>
</dbReference>
<accession>A0AAV4ZR37</accession>